<sequence length="182" mass="20739">MAAFYSTPHYNGDPKAIEKIKNQKTIIYPRGLTITWGNDNRYWRLPRPTRKPKDSSSAAELLQVSWLEMTCSTDNVEAGKSYKVGFNVSMAPDAFGWKGCEVYVMAKIGKSGKFMYKKVSLESKSYDKKKFDILEDDLVIDVKAPSSSPGDHRLYFGMYEVWSGKWKGGLRIHHALVQKIEN</sequence>
<reference evidence="2" key="1">
    <citation type="submission" date="2025-08" db="UniProtKB">
        <authorList>
            <consortium name="RefSeq"/>
        </authorList>
    </citation>
    <scope>IDENTIFICATION</scope>
    <source>
        <strain evidence="2">OHB3-1</strain>
    </source>
</reference>
<dbReference type="PANTHER" id="PTHR32278">
    <property type="entry name" value="F-BOX DOMAIN-CONTAINING PROTEIN"/>
    <property type="match status" value="1"/>
</dbReference>
<dbReference type="InterPro" id="IPR025886">
    <property type="entry name" value="PP2-like"/>
</dbReference>
<accession>A0A6J1CMQ3</accession>
<dbReference type="PANTHER" id="PTHR32278:SF2">
    <property type="entry name" value="PROTEIN PHLOEM PROTEIN 2-LIKE A9"/>
    <property type="match status" value="1"/>
</dbReference>
<proteinExistence type="predicted"/>
<dbReference type="AlphaFoldDB" id="A0A6J1CMQ3"/>
<evidence type="ECO:0000313" key="1">
    <source>
        <dbReference type="Proteomes" id="UP000504603"/>
    </source>
</evidence>
<dbReference type="GeneID" id="111012691"/>
<organism evidence="1 2">
    <name type="scientific">Momordica charantia</name>
    <name type="common">Bitter gourd</name>
    <name type="synonym">Balsam pear</name>
    <dbReference type="NCBI Taxonomy" id="3673"/>
    <lineage>
        <taxon>Eukaryota</taxon>
        <taxon>Viridiplantae</taxon>
        <taxon>Streptophyta</taxon>
        <taxon>Embryophyta</taxon>
        <taxon>Tracheophyta</taxon>
        <taxon>Spermatophyta</taxon>
        <taxon>Magnoliopsida</taxon>
        <taxon>eudicotyledons</taxon>
        <taxon>Gunneridae</taxon>
        <taxon>Pentapetalae</taxon>
        <taxon>rosids</taxon>
        <taxon>fabids</taxon>
        <taxon>Cucurbitales</taxon>
        <taxon>Cucurbitaceae</taxon>
        <taxon>Momordiceae</taxon>
        <taxon>Momordica</taxon>
    </lineage>
</organism>
<dbReference type="KEGG" id="mcha:111012691"/>
<gene>
    <name evidence="2" type="primary">LOC111012691</name>
</gene>
<keyword evidence="1" id="KW-1185">Reference proteome</keyword>
<dbReference type="Proteomes" id="UP000504603">
    <property type="component" value="Unplaced"/>
</dbReference>
<dbReference type="OrthoDB" id="2107747at2759"/>
<name>A0A6J1CMQ3_MOMCH</name>
<evidence type="ECO:0000313" key="2">
    <source>
        <dbReference type="RefSeq" id="XP_022142616.1"/>
    </source>
</evidence>
<protein>
    <submittedName>
        <fullName evidence="2">Protein PHLOEM PROTEIN 2-LIKE A9-like</fullName>
    </submittedName>
</protein>
<dbReference type="RefSeq" id="XP_022142616.1">
    <property type="nucleotide sequence ID" value="XM_022286924.1"/>
</dbReference>
<dbReference type="Pfam" id="PF14299">
    <property type="entry name" value="PP2"/>
    <property type="match status" value="1"/>
</dbReference>